<gene>
    <name evidence="1" type="ORF">B0B51_00550</name>
</gene>
<dbReference type="RefSeq" id="WP_078221569.1">
    <property type="nucleotide sequence ID" value="NZ_CP019911.1"/>
</dbReference>
<name>A0A1U9VF08_9RALS</name>
<sequence>MQTKLFYEDEYEALNLMVSNSQKSAKELAAYLFPHLKPESAYARLKACLNPEKDERLTFGQIIAAMKFCECYDPLMFACDETLHARPDRKAPKDEEVKLVQAINGAADTMQKAMRQLEHLRSRGVIN</sequence>
<accession>A0A1U9VF08</accession>
<organism evidence="1 2">
    <name type="scientific">blood disease bacterium A2-HR MARDI</name>
    <dbReference type="NCBI Taxonomy" id="1944648"/>
    <lineage>
        <taxon>Bacteria</taxon>
        <taxon>Pseudomonadati</taxon>
        <taxon>Pseudomonadota</taxon>
        <taxon>Betaproteobacteria</taxon>
        <taxon>Burkholderiales</taxon>
        <taxon>Burkholderiaceae</taxon>
        <taxon>Ralstonia</taxon>
        <taxon>Ralstonia solanacearum species complex</taxon>
    </lineage>
</organism>
<protein>
    <submittedName>
        <fullName evidence="1">Uncharacterized protein</fullName>
    </submittedName>
</protein>
<dbReference type="Proteomes" id="UP000189628">
    <property type="component" value="Chromosome"/>
</dbReference>
<dbReference type="EMBL" id="CP019911">
    <property type="protein sequence ID" value="AQW28661.1"/>
    <property type="molecule type" value="Genomic_DNA"/>
</dbReference>
<proteinExistence type="predicted"/>
<evidence type="ECO:0000313" key="1">
    <source>
        <dbReference type="EMBL" id="AQW28661.1"/>
    </source>
</evidence>
<evidence type="ECO:0000313" key="2">
    <source>
        <dbReference type="Proteomes" id="UP000189628"/>
    </source>
</evidence>
<reference evidence="1 2" key="1">
    <citation type="submission" date="2017-02" db="EMBL/GenBank/DDBJ databases">
        <title>Blood Disease Bacterium A2-HR MARDI.</title>
        <authorList>
            <person name="Badrun R."/>
            <person name="Abu Bakar N."/>
            <person name="Laboh R."/>
        </authorList>
    </citation>
    <scope>NUCLEOTIDE SEQUENCE [LARGE SCALE GENOMIC DNA]</scope>
    <source>
        <strain evidence="1 2">A2-HR MARDI</strain>
    </source>
</reference>
<dbReference type="AlphaFoldDB" id="A0A1U9VF08"/>